<evidence type="ECO:0000259" key="2">
    <source>
        <dbReference type="Pfam" id="PF09377"/>
    </source>
</evidence>
<organism evidence="4 5">
    <name type="scientific">Cinara cedri</name>
    <dbReference type="NCBI Taxonomy" id="506608"/>
    <lineage>
        <taxon>Eukaryota</taxon>
        <taxon>Metazoa</taxon>
        <taxon>Ecdysozoa</taxon>
        <taxon>Arthropoda</taxon>
        <taxon>Hexapoda</taxon>
        <taxon>Insecta</taxon>
        <taxon>Pterygota</taxon>
        <taxon>Neoptera</taxon>
        <taxon>Paraneoptera</taxon>
        <taxon>Hemiptera</taxon>
        <taxon>Sternorrhyncha</taxon>
        <taxon>Aphidomorpha</taxon>
        <taxon>Aphidoidea</taxon>
        <taxon>Aphididae</taxon>
        <taxon>Lachninae</taxon>
        <taxon>Cinara</taxon>
    </lineage>
</organism>
<dbReference type="InterPro" id="IPR039100">
    <property type="entry name" value="Sdo1/SBDS-like"/>
</dbReference>
<dbReference type="Pfam" id="PF09377">
    <property type="entry name" value="SBDS_domain_II"/>
    <property type="match status" value="1"/>
</dbReference>
<evidence type="ECO:0000256" key="1">
    <source>
        <dbReference type="ARBA" id="ARBA00007433"/>
    </source>
</evidence>
<dbReference type="AlphaFoldDB" id="A0A5E4MG14"/>
<dbReference type="InterPro" id="IPR037188">
    <property type="entry name" value="Sdo1/SBDS_central_sf"/>
</dbReference>
<dbReference type="InterPro" id="IPR018978">
    <property type="entry name" value="SDO1/SBDS_central"/>
</dbReference>
<dbReference type="GO" id="GO:0042254">
    <property type="term" value="P:ribosome biogenesis"/>
    <property type="evidence" value="ECO:0007669"/>
    <property type="project" value="InterPro"/>
</dbReference>
<gene>
    <name evidence="4" type="ORF">CINCED_3A000164</name>
</gene>
<dbReference type="InterPro" id="IPR046928">
    <property type="entry name" value="SDO1/SBDS_C"/>
</dbReference>
<dbReference type="EMBL" id="CABPRJ010000519">
    <property type="protein sequence ID" value="VVC30465.1"/>
    <property type="molecule type" value="Genomic_DNA"/>
</dbReference>
<accession>A0A5E4MG14</accession>
<feature type="domain" description="Ribosome maturation protein SDO1/SBDS central" evidence="2">
    <location>
        <begin position="1"/>
        <end position="39"/>
    </location>
</feature>
<keyword evidence="5" id="KW-1185">Reference proteome</keyword>
<dbReference type="Gene3D" id="1.10.10.900">
    <property type="entry name" value="SBDS protein C-terminal domain, subdomain 1"/>
    <property type="match status" value="1"/>
</dbReference>
<dbReference type="Gene3D" id="3.30.70.240">
    <property type="match status" value="1"/>
</dbReference>
<name>A0A5E4MG14_9HEMI</name>
<reference evidence="4 5" key="1">
    <citation type="submission" date="2019-08" db="EMBL/GenBank/DDBJ databases">
        <authorList>
            <person name="Alioto T."/>
            <person name="Alioto T."/>
            <person name="Gomez Garrido J."/>
        </authorList>
    </citation>
    <scope>NUCLEOTIDE SEQUENCE [LARGE SCALE GENOMIC DNA]</scope>
</reference>
<comment type="similarity">
    <text evidence="1">Belongs to the SDO1/SBDS family.</text>
</comment>
<dbReference type="SUPFAM" id="SSF109728">
    <property type="entry name" value="Hypothetical protein AF0491, middle domain"/>
    <property type="match status" value="1"/>
</dbReference>
<sequence length="120" mass="13661">MVEKAMKDVHYSVKPNRNSKQQALEVIHLIKAVLPLERAMMRLKIESSSKEAKKLLEKFSTFASTVESLHWDSGELTLILLIDPGNYRQIDELVRTDTKGTTNMEVLSLKEVIEGDSFLD</sequence>
<protein>
    <submittedName>
        <fullName evidence="4">Ribosome maturation protein SBDS, C-terminal</fullName>
    </submittedName>
</protein>
<evidence type="ECO:0000259" key="3">
    <source>
        <dbReference type="Pfam" id="PF20268"/>
    </source>
</evidence>
<proteinExistence type="inferred from homology"/>
<feature type="domain" description="Ribosome maturation protein SDO1/SBDS C-terminal" evidence="3">
    <location>
        <begin position="41"/>
        <end position="109"/>
    </location>
</feature>
<dbReference type="Pfam" id="PF20268">
    <property type="entry name" value="SBDS_C"/>
    <property type="match status" value="1"/>
</dbReference>
<dbReference type="PANTHER" id="PTHR10927">
    <property type="entry name" value="RIBOSOME MATURATION PROTEIN SBDS"/>
    <property type="match status" value="1"/>
</dbReference>
<dbReference type="OrthoDB" id="10253092at2759"/>
<evidence type="ECO:0000313" key="4">
    <source>
        <dbReference type="EMBL" id="VVC30465.1"/>
    </source>
</evidence>
<evidence type="ECO:0000313" key="5">
    <source>
        <dbReference type="Proteomes" id="UP000325440"/>
    </source>
</evidence>
<dbReference type="PANTHER" id="PTHR10927:SF1">
    <property type="entry name" value="RIBOSOME MATURATION PROTEIN SBDS"/>
    <property type="match status" value="1"/>
</dbReference>
<dbReference type="Proteomes" id="UP000325440">
    <property type="component" value="Unassembled WGS sequence"/>
</dbReference>